<protein>
    <recommendedName>
        <fullName evidence="3">F-box domain-containing protein</fullName>
    </recommendedName>
</protein>
<gene>
    <name evidence="1" type="ORF">BT96DRAFT_1020341</name>
</gene>
<dbReference type="Proteomes" id="UP000799118">
    <property type="component" value="Unassembled WGS sequence"/>
</dbReference>
<dbReference type="EMBL" id="ML769487">
    <property type="protein sequence ID" value="KAE9398143.1"/>
    <property type="molecule type" value="Genomic_DNA"/>
</dbReference>
<keyword evidence="2" id="KW-1185">Reference proteome</keyword>
<dbReference type="AlphaFoldDB" id="A0A6A4HJH7"/>
<evidence type="ECO:0000313" key="2">
    <source>
        <dbReference type="Proteomes" id="UP000799118"/>
    </source>
</evidence>
<evidence type="ECO:0000313" key="1">
    <source>
        <dbReference type="EMBL" id="KAE9398143.1"/>
    </source>
</evidence>
<organism evidence="1 2">
    <name type="scientific">Gymnopus androsaceus JB14</name>
    <dbReference type="NCBI Taxonomy" id="1447944"/>
    <lineage>
        <taxon>Eukaryota</taxon>
        <taxon>Fungi</taxon>
        <taxon>Dikarya</taxon>
        <taxon>Basidiomycota</taxon>
        <taxon>Agaricomycotina</taxon>
        <taxon>Agaricomycetes</taxon>
        <taxon>Agaricomycetidae</taxon>
        <taxon>Agaricales</taxon>
        <taxon>Marasmiineae</taxon>
        <taxon>Omphalotaceae</taxon>
        <taxon>Gymnopus</taxon>
    </lineage>
</organism>
<reference evidence="1" key="1">
    <citation type="journal article" date="2019" name="Environ. Microbiol.">
        <title>Fungal ecological strategies reflected in gene transcription - a case study of two litter decomposers.</title>
        <authorList>
            <person name="Barbi F."/>
            <person name="Kohler A."/>
            <person name="Barry K."/>
            <person name="Baskaran P."/>
            <person name="Daum C."/>
            <person name="Fauchery L."/>
            <person name="Ihrmark K."/>
            <person name="Kuo A."/>
            <person name="LaButti K."/>
            <person name="Lipzen A."/>
            <person name="Morin E."/>
            <person name="Grigoriev I.V."/>
            <person name="Henrissat B."/>
            <person name="Lindahl B."/>
            <person name="Martin F."/>
        </authorList>
    </citation>
    <scope>NUCLEOTIDE SEQUENCE</scope>
    <source>
        <strain evidence="1">JB14</strain>
    </source>
</reference>
<name>A0A6A4HJH7_9AGAR</name>
<proteinExistence type="predicted"/>
<sequence length="513" mass="58409">MPVPRALQILEVLENILSHCADETNQQSVLVCKLWSEVALDVLWYKVEDLERFLRLFGELEEEEDDETFLYSKMPSVATWQRFEKVYQHRIRILSLCKPHTKYTPALITISRIRSEGPLLPKLHTLEWYGLSGSGLAEPSVMFMHNGIRKFRIDDDGLLTRIETNDNITSYCTAINTRMPRLSTLDLCLVPSPTYQRPIIALIQQLPDLEDLSIPAFEDQTIVLIGLRDMPILSLSLIQMVESLRQETSSILNGPHQRTGFSKLREVEFCCTLAFATLLFQNITVPNNMRSVILCSKGLESSHDIRTLISEIVASFSRLTTLRLDNLEDVEIPDGLPSQPLGDDTIHLEDISPLLNRYPDMRCFMLRSPYPLALDDNDMETIAKSWPQLKYLWLCDQPCVLFPEREKRITLNALSHLSRHCPCLSVVGLYLDATSDHIPNFASVKLFENLTQLEFGPSSIDRSALVARTLAQVCLNHNLKLMFGSEWKDPEKISPILTLCGKLSGKASRRPLE</sequence>
<evidence type="ECO:0008006" key="3">
    <source>
        <dbReference type="Google" id="ProtNLM"/>
    </source>
</evidence>
<dbReference type="InterPro" id="IPR032675">
    <property type="entry name" value="LRR_dom_sf"/>
</dbReference>
<dbReference type="OrthoDB" id="2447803at2759"/>
<accession>A0A6A4HJH7</accession>
<dbReference type="Gene3D" id="3.80.10.10">
    <property type="entry name" value="Ribonuclease Inhibitor"/>
    <property type="match status" value="1"/>
</dbReference>